<protein>
    <submittedName>
        <fullName evidence="1">Uncharacterized protein</fullName>
    </submittedName>
</protein>
<dbReference type="RefSeq" id="WP_198882663.1">
    <property type="nucleotide sequence ID" value="NZ_JAEKJA010000010.1"/>
</dbReference>
<dbReference type="Proteomes" id="UP000609531">
    <property type="component" value="Unassembled WGS sequence"/>
</dbReference>
<dbReference type="AlphaFoldDB" id="A0A934MLY0"/>
<reference evidence="1" key="1">
    <citation type="submission" date="2020-12" db="EMBL/GenBank/DDBJ databases">
        <title>Bacterial taxonomy.</title>
        <authorList>
            <person name="Pan X."/>
        </authorList>
    </citation>
    <scope>NUCLEOTIDE SEQUENCE</scope>
    <source>
        <strain evidence="1">B2012</strain>
    </source>
</reference>
<evidence type="ECO:0000313" key="1">
    <source>
        <dbReference type="EMBL" id="MBJ3776774.1"/>
    </source>
</evidence>
<gene>
    <name evidence="1" type="ORF">JCR33_13795</name>
</gene>
<accession>A0A934MLY0</accession>
<keyword evidence="2" id="KW-1185">Reference proteome</keyword>
<sequence>MPAASNSDANPRIAARAAAAVAHGAPAERGPAIADAVLPVVEALPRGEALPFGAEPADLVATLRAARR</sequence>
<dbReference type="EMBL" id="JAEKJA010000010">
    <property type="protein sequence ID" value="MBJ3776774.1"/>
    <property type="molecule type" value="Genomic_DNA"/>
</dbReference>
<organism evidence="1 2">
    <name type="scientific">Acuticoccus mangrovi</name>
    <dbReference type="NCBI Taxonomy" id="2796142"/>
    <lineage>
        <taxon>Bacteria</taxon>
        <taxon>Pseudomonadati</taxon>
        <taxon>Pseudomonadota</taxon>
        <taxon>Alphaproteobacteria</taxon>
        <taxon>Hyphomicrobiales</taxon>
        <taxon>Amorphaceae</taxon>
        <taxon>Acuticoccus</taxon>
    </lineage>
</organism>
<name>A0A934MLY0_9HYPH</name>
<evidence type="ECO:0000313" key="2">
    <source>
        <dbReference type="Proteomes" id="UP000609531"/>
    </source>
</evidence>
<comment type="caution">
    <text evidence="1">The sequence shown here is derived from an EMBL/GenBank/DDBJ whole genome shotgun (WGS) entry which is preliminary data.</text>
</comment>
<proteinExistence type="predicted"/>